<evidence type="ECO:0000313" key="2">
    <source>
        <dbReference type="EMBL" id="GBG10621.1"/>
    </source>
</evidence>
<evidence type="ECO:0000259" key="1">
    <source>
        <dbReference type="Pfam" id="PF01636"/>
    </source>
</evidence>
<keyword evidence="2" id="KW-0418">Kinase</keyword>
<dbReference type="Proteomes" id="UP000245202">
    <property type="component" value="Unassembled WGS sequence"/>
</dbReference>
<dbReference type="PANTHER" id="PTHR21310">
    <property type="entry name" value="AMINOGLYCOSIDE PHOSPHOTRANSFERASE-RELATED-RELATED"/>
    <property type="match status" value="1"/>
</dbReference>
<comment type="caution">
    <text evidence="2">The sequence shown here is derived from an EMBL/GenBank/DDBJ whole genome shotgun (WGS) entry which is preliminary data.</text>
</comment>
<protein>
    <submittedName>
        <fullName evidence="2">Kinase</fullName>
    </submittedName>
</protein>
<keyword evidence="2" id="KW-0808">Transferase</keyword>
<proteinExistence type="predicted"/>
<dbReference type="RefSeq" id="WP_108995088.1">
    <property type="nucleotide sequence ID" value="NZ_BDQX01000339.1"/>
</dbReference>
<name>A0A2R5F3L8_9BACL</name>
<gene>
    <name evidence="2" type="ORF">PAT3040_05372</name>
</gene>
<dbReference type="SUPFAM" id="SSF56112">
    <property type="entry name" value="Protein kinase-like (PK-like)"/>
    <property type="match status" value="1"/>
</dbReference>
<dbReference type="InterPro" id="IPR002575">
    <property type="entry name" value="Aminoglycoside_PTrfase"/>
</dbReference>
<dbReference type="Gene3D" id="3.30.200.20">
    <property type="entry name" value="Phosphorylase Kinase, domain 1"/>
    <property type="match status" value="1"/>
</dbReference>
<dbReference type="InterPro" id="IPR051678">
    <property type="entry name" value="AGP_Transferase"/>
</dbReference>
<keyword evidence="3" id="KW-1185">Reference proteome</keyword>
<feature type="domain" description="Aminoglycoside phosphotransferase" evidence="1">
    <location>
        <begin position="19"/>
        <end position="256"/>
    </location>
</feature>
<accession>A0A2R5F3L8</accession>
<dbReference type="AlphaFoldDB" id="A0A2R5F3L8"/>
<evidence type="ECO:0000313" key="3">
    <source>
        <dbReference type="Proteomes" id="UP000245202"/>
    </source>
</evidence>
<dbReference type="InterPro" id="IPR011009">
    <property type="entry name" value="Kinase-like_dom_sf"/>
</dbReference>
<dbReference type="Gene3D" id="1.20.58.840">
    <property type="match status" value="1"/>
</dbReference>
<sequence length="313" mass="36752">MKKIEETIYKHYELNVSHLTPQQGGWSALAYKMIASNRPYFLKIYEKSRASTPKWTALINEYVPVLIWLHQHSSLNGKIPVPRVTKGGNYQCSNADGIFLLYDYIEGETIGNRDLTDNQVVQLANIIAELHSYDEQLPIKTQHLKEDFSIPFVSQLKQLINGQSIAPLDVREVINQNSEQLNELIDDIEKRSRDLLPRPLRNVLCHTDLHNWNLMIAKEQVILIDWEGLRLAPVEADFMFLVDQPYYETFLSVYRKRHPDFALIPDVLRFYQVRRRLEDTWEWIEQLLFDQQESHERTKTLASLTKELQEMAD</sequence>
<dbReference type="Pfam" id="PF01636">
    <property type="entry name" value="APH"/>
    <property type="match status" value="1"/>
</dbReference>
<dbReference type="EMBL" id="BDQX01000339">
    <property type="protein sequence ID" value="GBG10621.1"/>
    <property type="molecule type" value="Genomic_DNA"/>
</dbReference>
<organism evidence="2 3">
    <name type="scientific">Paenibacillus agaridevorans</name>
    <dbReference type="NCBI Taxonomy" id="171404"/>
    <lineage>
        <taxon>Bacteria</taxon>
        <taxon>Bacillati</taxon>
        <taxon>Bacillota</taxon>
        <taxon>Bacilli</taxon>
        <taxon>Bacillales</taxon>
        <taxon>Paenibacillaceae</taxon>
        <taxon>Paenibacillus</taxon>
    </lineage>
</organism>
<dbReference type="Gene3D" id="1.10.510.10">
    <property type="entry name" value="Transferase(Phosphotransferase) domain 1"/>
    <property type="match status" value="1"/>
</dbReference>
<dbReference type="GO" id="GO:0016301">
    <property type="term" value="F:kinase activity"/>
    <property type="evidence" value="ECO:0007669"/>
    <property type="project" value="UniProtKB-KW"/>
</dbReference>
<reference evidence="2 3" key="1">
    <citation type="submission" date="2017-08" db="EMBL/GenBank/DDBJ databases">
        <title>Substantial Increase in Enzyme Production by Combined Drug-Resistance Mutations in Paenibacillus agaridevorans.</title>
        <authorList>
            <person name="Tanaka Y."/>
            <person name="Funane K."/>
            <person name="Hosaka T."/>
            <person name="Shiwa Y."/>
            <person name="Fujita N."/>
            <person name="Miyazaki T."/>
            <person name="Yoshikawa H."/>
            <person name="Murakami K."/>
            <person name="Kasahara K."/>
            <person name="Inaoka T."/>
            <person name="Hiraga Y."/>
            <person name="Ochi K."/>
        </authorList>
    </citation>
    <scope>NUCLEOTIDE SEQUENCE [LARGE SCALE GENOMIC DNA]</scope>
    <source>
        <strain evidence="2 3">T-3040</strain>
    </source>
</reference>